<evidence type="ECO:0000313" key="2">
    <source>
        <dbReference type="Proteomes" id="UP000003178"/>
    </source>
</evidence>
<name>B6FX42_PEPHT</name>
<dbReference type="HOGENOM" id="CLU_1546885_0_0_9"/>
<proteinExistence type="predicted"/>
<accession>B6FX42</accession>
<keyword evidence="2" id="KW-1185">Reference proteome</keyword>
<reference evidence="1 2" key="1">
    <citation type="submission" date="2008-09" db="EMBL/GenBank/DDBJ databases">
        <authorList>
            <person name="Fulton L."/>
            <person name="Clifton S."/>
            <person name="Fulton B."/>
            <person name="Xu J."/>
            <person name="Minx P."/>
            <person name="Pepin K.H."/>
            <person name="Johnson M."/>
            <person name="Thiruvilangam P."/>
            <person name="Bhonagiri V."/>
            <person name="Nash W.E."/>
            <person name="Mardis E.R."/>
            <person name="Wilson R.K."/>
        </authorList>
    </citation>
    <scope>NUCLEOTIDE SEQUENCE [LARGE SCALE GENOMIC DNA]</scope>
    <source>
        <strain evidence="1 2">DSM 13275</strain>
    </source>
</reference>
<dbReference type="STRING" id="500633.CLOHIR_00441"/>
<dbReference type="Proteomes" id="UP000003178">
    <property type="component" value="Unassembled WGS sequence"/>
</dbReference>
<dbReference type="OrthoDB" id="362018at2"/>
<dbReference type="RefSeq" id="WP_006439363.1">
    <property type="nucleotide sequence ID" value="NZ_DS995355.1"/>
</dbReference>
<dbReference type="AlphaFoldDB" id="B6FX42"/>
<comment type="caution">
    <text evidence="1">The sequence shown here is derived from an EMBL/GenBank/DDBJ whole genome shotgun (WGS) entry which is preliminary data.</text>
</comment>
<dbReference type="eggNOG" id="ENOG502ZQXU">
    <property type="taxonomic scope" value="Bacteria"/>
</dbReference>
<dbReference type="EMBL" id="ABWP01000014">
    <property type="protein sequence ID" value="EEA85899.1"/>
    <property type="molecule type" value="Genomic_DNA"/>
</dbReference>
<gene>
    <name evidence="1" type="ORF">CLOHIR_00441</name>
</gene>
<evidence type="ECO:0000313" key="1">
    <source>
        <dbReference type="EMBL" id="EEA85899.1"/>
    </source>
</evidence>
<protein>
    <submittedName>
        <fullName evidence="1">Uncharacterized protein</fullName>
    </submittedName>
</protein>
<reference evidence="1 2" key="2">
    <citation type="submission" date="2008-10" db="EMBL/GenBank/DDBJ databases">
        <title>Draft genome sequence of Clostridium hiranonis (DSM 13275).</title>
        <authorList>
            <person name="Sudarsanam P."/>
            <person name="Ley R."/>
            <person name="Guruge J."/>
            <person name="Turnbaugh P.J."/>
            <person name="Mahowald M."/>
            <person name="Liep D."/>
            <person name="Gordon J."/>
        </authorList>
    </citation>
    <scope>NUCLEOTIDE SEQUENCE [LARGE SCALE GENOMIC DNA]</scope>
    <source>
        <strain evidence="1 2">DSM 13275</strain>
    </source>
</reference>
<organism evidence="1 2">
    <name type="scientific">Peptacetobacter hiranonis (strain DSM 13275 / JCM 10541 / KCTC 15199 / TO-931)</name>
    <name type="common">Clostridium hiranonis</name>
    <dbReference type="NCBI Taxonomy" id="500633"/>
    <lineage>
        <taxon>Bacteria</taxon>
        <taxon>Bacillati</taxon>
        <taxon>Bacillota</taxon>
        <taxon>Clostridia</taxon>
        <taxon>Peptostreptococcales</taxon>
        <taxon>Peptostreptococcaceae</taxon>
        <taxon>Peptacetobacter</taxon>
    </lineage>
</organism>
<sequence length="170" mass="20023">MAKIVIKNEILEMMLYIWDSVHQKEKIADSFFFEIADNPNMKYLYDGEEFTPDSVRKVLSAISNRELLNKPTKKESRFWSKNMWMLEDLGFTNMMVEPVKQLNLTDLEDKLPKDEYEVVFIPGHMDEYYIDGNKLVINFFNIVIDFFGDGPATIADKPIKEYIEEKLLSM</sequence>